<evidence type="ECO:0000313" key="4">
    <source>
        <dbReference type="Proteomes" id="UP000026961"/>
    </source>
</evidence>
<evidence type="ECO:0000256" key="2">
    <source>
        <dbReference type="SAM" id="Phobius"/>
    </source>
</evidence>
<name>A0A0E0AFM0_9ORYZ</name>
<feature type="transmembrane region" description="Helical" evidence="2">
    <location>
        <begin position="301"/>
        <end position="323"/>
    </location>
</feature>
<sequence>MIRLRAAAKAAASLARGRTTIATDGAAGWSSHLRAVTNRSELLRQGQGATTREAASLAAIQDDTRAVATVNAVLFSKDVAVAKETGWRGDAKIAVRGRGHGNPPRALVVRPLPLLPPSPFLRNRGISSLPSNQKDQGLKELLDSHGGGPGDSSAMNGIAYKHINDDADKAKMADGAGLQDATDVDKFGTGAGGAGSQDVEGAGDQDKAKNVAAVVVDGTSDVDKAKDVAGVVVEGDADKADDRAPGARRRRRTKPRDERLLQRILLYARNISGKLDDLCSRPRTGAADMDKIKVMMNQLRWSIPFTTGLGLFVGVVVTVVLAIKFGIPFVIDKFAQELGMVLQSIDAEDVKNGYRHLYQPHSGERLGFSGWEDPILWTLQVIYMRGCEAYFFL</sequence>
<reference evidence="3" key="1">
    <citation type="submission" date="2015-04" db="UniProtKB">
        <authorList>
            <consortium name="EnsemblPlants"/>
        </authorList>
    </citation>
    <scope>IDENTIFICATION</scope>
</reference>
<evidence type="ECO:0000313" key="3">
    <source>
        <dbReference type="EnsemblPlants" id="OGLUM07G02100.1"/>
    </source>
</evidence>
<dbReference type="EnsemblPlants" id="OGLUM07G02100.1">
    <property type="protein sequence ID" value="OGLUM07G02100.1"/>
    <property type="gene ID" value="OGLUM07G02100"/>
</dbReference>
<keyword evidence="2" id="KW-0812">Transmembrane</keyword>
<keyword evidence="2" id="KW-0472">Membrane</keyword>
<feature type="compositionally biased region" description="Polar residues" evidence="1">
    <location>
        <begin position="125"/>
        <end position="135"/>
    </location>
</feature>
<evidence type="ECO:0000256" key="1">
    <source>
        <dbReference type="SAM" id="MobiDB-lite"/>
    </source>
</evidence>
<proteinExistence type="predicted"/>
<keyword evidence="2" id="KW-1133">Transmembrane helix</keyword>
<feature type="region of interest" description="Disordered" evidence="1">
    <location>
        <begin position="124"/>
        <end position="152"/>
    </location>
</feature>
<protein>
    <submittedName>
        <fullName evidence="3">Uncharacterized protein</fullName>
    </submittedName>
</protein>
<dbReference type="Proteomes" id="UP000026961">
    <property type="component" value="Chromosome 7"/>
</dbReference>
<dbReference type="Gramene" id="OGLUM07G02100.1">
    <property type="protein sequence ID" value="OGLUM07G02100.1"/>
    <property type="gene ID" value="OGLUM07G02100"/>
</dbReference>
<accession>A0A0E0AFM0</accession>
<dbReference type="AlphaFoldDB" id="A0A0E0AFM0"/>
<dbReference type="HOGENOM" id="CLU_872603_0_0_1"/>
<keyword evidence="4" id="KW-1185">Reference proteome</keyword>
<reference evidence="3" key="2">
    <citation type="submission" date="2018-05" db="EMBL/GenBank/DDBJ databases">
        <title>OgluRS3 (Oryza glumaepatula Reference Sequence Version 3).</title>
        <authorList>
            <person name="Zhang J."/>
            <person name="Kudrna D."/>
            <person name="Lee S."/>
            <person name="Talag J."/>
            <person name="Welchert J."/>
            <person name="Wing R.A."/>
        </authorList>
    </citation>
    <scope>NUCLEOTIDE SEQUENCE [LARGE SCALE GENOMIC DNA]</scope>
</reference>
<organism evidence="3">
    <name type="scientific">Oryza glumipatula</name>
    <dbReference type="NCBI Taxonomy" id="40148"/>
    <lineage>
        <taxon>Eukaryota</taxon>
        <taxon>Viridiplantae</taxon>
        <taxon>Streptophyta</taxon>
        <taxon>Embryophyta</taxon>
        <taxon>Tracheophyta</taxon>
        <taxon>Spermatophyta</taxon>
        <taxon>Magnoliopsida</taxon>
        <taxon>Liliopsida</taxon>
        <taxon>Poales</taxon>
        <taxon>Poaceae</taxon>
        <taxon>BOP clade</taxon>
        <taxon>Oryzoideae</taxon>
        <taxon>Oryzeae</taxon>
        <taxon>Oryzinae</taxon>
        <taxon>Oryza</taxon>
    </lineage>
</organism>